<evidence type="ECO:0000256" key="1">
    <source>
        <dbReference type="ARBA" id="ARBA00005613"/>
    </source>
</evidence>
<keyword evidence="2" id="KW-0479">Metal-binding</keyword>
<evidence type="ECO:0000256" key="2">
    <source>
        <dbReference type="ARBA" id="ARBA00022723"/>
    </source>
</evidence>
<comment type="caution">
    <text evidence="6">The sequence shown here is derived from an EMBL/GenBank/DDBJ whole genome shotgun (WGS) entry which is preliminary data.</text>
</comment>
<dbReference type="InterPro" id="IPR004910">
    <property type="entry name" value="Yippee/Mis18/Cereblon"/>
</dbReference>
<sequence length="193" mass="21183">MHSSTLPPHPAVGLQHSRDRSFDSTASSSAESSLSSSSSFLSLPSNTSHRSTRSRAPRPLPLIPHPLSCKTCRTCITSTNVLLPPSAVPQARGFKGFAGKAWLFTDVNNVSLSRPGAHLMSTGVHTMQEITCGSCSTYLGWKIVRAHNRSERWKEGYHLLELEHLHAGKQETQLLYATLERDTRRSSDSEDSS</sequence>
<proteinExistence type="inferred from homology"/>
<comment type="similarity">
    <text evidence="1">Belongs to the yippee family.</text>
</comment>
<evidence type="ECO:0000256" key="4">
    <source>
        <dbReference type="SAM" id="MobiDB-lite"/>
    </source>
</evidence>
<keyword evidence="3" id="KW-0862">Zinc</keyword>
<feature type="compositionally biased region" description="Low complexity" evidence="4">
    <location>
        <begin position="23"/>
        <end position="48"/>
    </location>
</feature>
<dbReference type="InterPro" id="IPR034751">
    <property type="entry name" value="Yippee"/>
</dbReference>
<gene>
    <name evidence="6" type="ORF">HGRIS_002128</name>
</gene>
<feature type="domain" description="Yippee" evidence="5">
    <location>
        <begin position="65"/>
        <end position="169"/>
    </location>
</feature>
<reference evidence="7" key="1">
    <citation type="submission" date="2024-06" db="EMBL/GenBank/DDBJ databases">
        <title>Multi-omics analyses provide insights into the biosynthesis of the anticancer antibiotic pleurotin in Hohenbuehelia grisea.</title>
        <authorList>
            <person name="Weaver J.A."/>
            <person name="Alberti F."/>
        </authorList>
    </citation>
    <scope>NUCLEOTIDE SEQUENCE [LARGE SCALE GENOMIC DNA]</scope>
    <source>
        <strain evidence="7">T-177</strain>
    </source>
</reference>
<evidence type="ECO:0000256" key="3">
    <source>
        <dbReference type="ARBA" id="ARBA00022833"/>
    </source>
</evidence>
<protein>
    <recommendedName>
        <fullName evidence="5">Yippee domain-containing protein</fullName>
    </recommendedName>
</protein>
<dbReference type="PANTHER" id="PTHR13848">
    <property type="entry name" value="PROTEIN YIPPEE-LIKE CG15309-RELATED"/>
    <property type="match status" value="1"/>
</dbReference>
<dbReference type="InterPro" id="IPR039058">
    <property type="entry name" value="Yippee_fam"/>
</dbReference>
<evidence type="ECO:0000313" key="6">
    <source>
        <dbReference type="EMBL" id="KAL0955944.1"/>
    </source>
</evidence>
<organism evidence="6 7">
    <name type="scientific">Hohenbuehelia grisea</name>
    <dbReference type="NCBI Taxonomy" id="104357"/>
    <lineage>
        <taxon>Eukaryota</taxon>
        <taxon>Fungi</taxon>
        <taxon>Dikarya</taxon>
        <taxon>Basidiomycota</taxon>
        <taxon>Agaricomycotina</taxon>
        <taxon>Agaricomycetes</taxon>
        <taxon>Agaricomycetidae</taxon>
        <taxon>Agaricales</taxon>
        <taxon>Pleurotineae</taxon>
        <taxon>Pleurotaceae</taxon>
        <taxon>Hohenbuehelia</taxon>
    </lineage>
</organism>
<dbReference type="Proteomes" id="UP001556367">
    <property type="component" value="Unassembled WGS sequence"/>
</dbReference>
<name>A0ABR3JK05_9AGAR</name>
<evidence type="ECO:0000313" key="7">
    <source>
        <dbReference type="Proteomes" id="UP001556367"/>
    </source>
</evidence>
<accession>A0ABR3JK05</accession>
<keyword evidence="7" id="KW-1185">Reference proteome</keyword>
<dbReference type="Pfam" id="PF03226">
    <property type="entry name" value="Yippee-Mis18"/>
    <property type="match status" value="1"/>
</dbReference>
<evidence type="ECO:0000259" key="5">
    <source>
        <dbReference type="PROSITE" id="PS51792"/>
    </source>
</evidence>
<dbReference type="EMBL" id="JASNQZ010000006">
    <property type="protein sequence ID" value="KAL0955944.1"/>
    <property type="molecule type" value="Genomic_DNA"/>
</dbReference>
<feature type="region of interest" description="Disordered" evidence="4">
    <location>
        <begin position="1"/>
        <end position="60"/>
    </location>
</feature>
<dbReference type="PROSITE" id="PS51792">
    <property type="entry name" value="YIPPEE"/>
    <property type="match status" value="1"/>
</dbReference>